<dbReference type="Pfam" id="PF12833">
    <property type="entry name" value="HTH_18"/>
    <property type="match status" value="1"/>
</dbReference>
<comment type="catalytic activity">
    <reaction evidence="1">
        <text>ATP + protein L-histidine = ADP + protein N-phospho-L-histidine.</text>
        <dbReference type="EC" id="2.7.13.3"/>
    </reaction>
</comment>
<dbReference type="InterPro" id="IPR018062">
    <property type="entry name" value="HTH_AraC-typ_CS"/>
</dbReference>
<accession>A0A4Z0V433</accession>
<dbReference type="InterPro" id="IPR001789">
    <property type="entry name" value="Sig_transdc_resp-reg_receiver"/>
</dbReference>
<dbReference type="PANTHER" id="PTHR43547:SF2">
    <property type="entry name" value="HYBRID SIGNAL TRANSDUCTION HISTIDINE KINASE C"/>
    <property type="match status" value="1"/>
</dbReference>
<evidence type="ECO:0000256" key="2">
    <source>
        <dbReference type="ARBA" id="ARBA00012438"/>
    </source>
</evidence>
<organism evidence="11 12">
    <name type="scientific">Duncaniella freteri</name>
    <dbReference type="NCBI Taxonomy" id="2530391"/>
    <lineage>
        <taxon>Bacteria</taxon>
        <taxon>Pseudomonadati</taxon>
        <taxon>Bacteroidota</taxon>
        <taxon>Bacteroidia</taxon>
        <taxon>Bacteroidales</taxon>
        <taxon>Muribaculaceae</taxon>
        <taxon>Duncaniella</taxon>
    </lineage>
</organism>
<keyword evidence="4" id="KW-0805">Transcription regulation</keyword>
<dbReference type="InterPro" id="IPR036097">
    <property type="entry name" value="HisK_dim/P_sf"/>
</dbReference>
<dbReference type="SUPFAM" id="SSF46689">
    <property type="entry name" value="Homeodomain-like"/>
    <property type="match status" value="1"/>
</dbReference>
<dbReference type="Gene3D" id="1.10.10.60">
    <property type="entry name" value="Homeodomain-like"/>
    <property type="match status" value="2"/>
</dbReference>
<dbReference type="SMART" id="SM00387">
    <property type="entry name" value="HATPase_c"/>
    <property type="match status" value="1"/>
</dbReference>
<dbReference type="InterPro" id="IPR013783">
    <property type="entry name" value="Ig-like_fold"/>
</dbReference>
<dbReference type="GO" id="GO:0000155">
    <property type="term" value="F:phosphorelay sensor kinase activity"/>
    <property type="evidence" value="ECO:0007669"/>
    <property type="project" value="InterPro"/>
</dbReference>
<dbReference type="PROSITE" id="PS50109">
    <property type="entry name" value="HIS_KIN"/>
    <property type="match status" value="1"/>
</dbReference>
<feature type="domain" description="Histidine kinase" evidence="9">
    <location>
        <begin position="400"/>
        <end position="621"/>
    </location>
</feature>
<dbReference type="InterPro" id="IPR003661">
    <property type="entry name" value="HisK_dim/P_dom"/>
</dbReference>
<dbReference type="GO" id="GO:0003700">
    <property type="term" value="F:DNA-binding transcription factor activity"/>
    <property type="evidence" value="ECO:0007669"/>
    <property type="project" value="InterPro"/>
</dbReference>
<evidence type="ECO:0000256" key="5">
    <source>
        <dbReference type="ARBA" id="ARBA00023125"/>
    </source>
</evidence>
<dbReference type="PROSITE" id="PS00041">
    <property type="entry name" value="HTH_ARAC_FAMILY_1"/>
    <property type="match status" value="1"/>
</dbReference>
<dbReference type="InterPro" id="IPR011006">
    <property type="entry name" value="CheY-like_superfamily"/>
</dbReference>
<feature type="domain" description="Response regulatory" evidence="10">
    <location>
        <begin position="674"/>
        <end position="789"/>
    </location>
</feature>
<dbReference type="CDD" id="cd00075">
    <property type="entry name" value="HATPase"/>
    <property type="match status" value="1"/>
</dbReference>
<dbReference type="Proteomes" id="UP000297635">
    <property type="component" value="Unassembled WGS sequence"/>
</dbReference>
<dbReference type="InterPro" id="IPR004358">
    <property type="entry name" value="Sig_transdc_His_kin-like_C"/>
</dbReference>
<dbReference type="SUPFAM" id="SSF47384">
    <property type="entry name" value="Homodimeric domain of signal transducing histidine kinase"/>
    <property type="match status" value="1"/>
</dbReference>
<dbReference type="SMART" id="SM00388">
    <property type="entry name" value="HisKA"/>
    <property type="match status" value="1"/>
</dbReference>
<sequence>MANKSSHLYPQTPTRHKPLMYKILHNNRGGDFQTLFLGMRGDGVLKYDLVTGEETLFTTKNQGEDRLHNNWIASTYIDSQSRLWVGLFSGLACYDIQADTFKIINQTPYIKGSCNAFGEMHDGNILIGTSNGLLIYNPDNDKVLKSMTSIDGLVDNHVRTIEIDSKGRAWIGTYHGITYFDPSTGRLTSLQGGYGLSEITVMHSAYNKETDRMFLIGNLGYTQFNPSSITPVKFTAPIAVTGVYINGRKITESHMTNGRQTIITDSLSRCHRINISHKDNNLVLRLSPMDFRDPSNLIYEWMIDNDSDGSWITTRSGNSSIVIPDLDPGTHTLLIRAVDNDVYSDTSELTIYVSPPWYLTTIAKIFYLLVVMSILALIYILIQKQNNEKINEAKVRFFMNISHEIRSPVTCIINPLQTLLRKNHDQETTAMLKTMQRNADRILSLANQLLELRKIDKGKKRLSMQKTELKGFALELVELFRPVAEKKSIEISLDAPYEIPDLWVDRTNFDKVLVNLITNAIKYTPDGGRIVVRLSTGTDAVLGNCANISVIDTGIGLDQKNISRIFDRFYQGQGSGSASGFGVGLDLARQLVTLHHGTLTAANRNDGIKGSVFTVQLPLGKAHLQPEEIAIDDTSPLSVHPVTVTPRQLNEDTISTDKTDDPISKSRKRHIGRRILIVDDDTELRRYMCMHFSRNDKVFEASNGVEAKKILLSHKVDIVVSDVVMPEIDGLELLKAIKSNSETTHMPVILLSSRIDIADRMAGWDRGADGYIGKPFDVTELDAMINNLIDNRLRLKGKFSGAQDTDKKMVISDIKGNDEILMDKIMKAINSRIDDPQLNVEELGIEVGISRAHLHRKMKELIGMTPSDFIRNVRLRKACEILKKPDVDITQVAYKLGFTSQPHFSTAFKKFTGVTPSEYRSHNAE</sequence>
<keyword evidence="12" id="KW-1185">Reference proteome</keyword>
<name>A0A4Z0V433_9BACT</name>
<dbReference type="Gene3D" id="1.10.287.130">
    <property type="match status" value="1"/>
</dbReference>
<proteinExistence type="predicted"/>
<gene>
    <name evidence="11" type="ORF">EZ315_01825</name>
</gene>
<evidence type="ECO:0000256" key="3">
    <source>
        <dbReference type="ARBA" id="ARBA00022553"/>
    </source>
</evidence>
<keyword evidence="3 7" id="KW-0597">Phosphoprotein</keyword>
<dbReference type="Pfam" id="PF07494">
    <property type="entry name" value="Reg_prop"/>
    <property type="match status" value="1"/>
</dbReference>
<feature type="modified residue" description="4-aspartylphosphate" evidence="7">
    <location>
        <position position="722"/>
    </location>
</feature>
<protein>
    <recommendedName>
        <fullName evidence="2">histidine kinase</fullName>
        <ecNumber evidence="2">2.7.13.3</ecNumber>
    </recommendedName>
</protein>
<evidence type="ECO:0000256" key="6">
    <source>
        <dbReference type="ARBA" id="ARBA00023163"/>
    </source>
</evidence>
<dbReference type="SUPFAM" id="SSF63829">
    <property type="entry name" value="Calcium-dependent phosphotriesterase"/>
    <property type="match status" value="1"/>
</dbReference>
<dbReference type="GO" id="GO:0043565">
    <property type="term" value="F:sequence-specific DNA binding"/>
    <property type="evidence" value="ECO:0007669"/>
    <property type="project" value="InterPro"/>
</dbReference>
<evidence type="ECO:0000313" key="11">
    <source>
        <dbReference type="EMBL" id="TGG39501.1"/>
    </source>
</evidence>
<dbReference type="EC" id="2.7.13.3" evidence="2"/>
<dbReference type="PROSITE" id="PS01124">
    <property type="entry name" value="HTH_ARAC_FAMILY_2"/>
    <property type="match status" value="1"/>
</dbReference>
<dbReference type="InterPro" id="IPR018060">
    <property type="entry name" value="HTH_AraC"/>
</dbReference>
<dbReference type="SMART" id="SM00448">
    <property type="entry name" value="REC"/>
    <property type="match status" value="1"/>
</dbReference>
<comment type="caution">
    <text evidence="11">The sequence shown here is derived from an EMBL/GenBank/DDBJ whole genome shotgun (WGS) entry which is preliminary data.</text>
</comment>
<evidence type="ECO:0000259" key="9">
    <source>
        <dbReference type="PROSITE" id="PS50109"/>
    </source>
</evidence>
<dbReference type="PANTHER" id="PTHR43547">
    <property type="entry name" value="TWO-COMPONENT HISTIDINE KINASE"/>
    <property type="match status" value="1"/>
</dbReference>
<keyword evidence="6" id="KW-0804">Transcription</keyword>
<dbReference type="PRINTS" id="PR00344">
    <property type="entry name" value="BCTRLSENSOR"/>
</dbReference>
<dbReference type="Pfam" id="PF02518">
    <property type="entry name" value="HATPase_c"/>
    <property type="match status" value="1"/>
</dbReference>
<dbReference type="Gene3D" id="2.130.10.10">
    <property type="entry name" value="YVTN repeat-like/Quinoprotein amine dehydrogenase"/>
    <property type="match status" value="1"/>
</dbReference>
<evidence type="ECO:0000256" key="7">
    <source>
        <dbReference type="PROSITE-ProRule" id="PRU00169"/>
    </source>
</evidence>
<dbReference type="PROSITE" id="PS50110">
    <property type="entry name" value="RESPONSE_REGULATORY"/>
    <property type="match status" value="1"/>
</dbReference>
<dbReference type="Gene3D" id="3.40.50.2300">
    <property type="match status" value="1"/>
</dbReference>
<dbReference type="SUPFAM" id="SSF52172">
    <property type="entry name" value="CheY-like"/>
    <property type="match status" value="1"/>
</dbReference>
<dbReference type="InterPro" id="IPR011110">
    <property type="entry name" value="Reg_prop"/>
</dbReference>
<dbReference type="Pfam" id="PF00072">
    <property type="entry name" value="Response_reg"/>
    <property type="match status" value="1"/>
</dbReference>
<keyword evidence="5" id="KW-0238">DNA-binding</keyword>
<dbReference type="CDD" id="cd17574">
    <property type="entry name" value="REC_OmpR"/>
    <property type="match status" value="1"/>
</dbReference>
<dbReference type="InterPro" id="IPR005467">
    <property type="entry name" value="His_kinase_dom"/>
</dbReference>
<dbReference type="Gene3D" id="3.30.565.10">
    <property type="entry name" value="Histidine kinase-like ATPase, C-terminal domain"/>
    <property type="match status" value="1"/>
</dbReference>
<dbReference type="SUPFAM" id="SSF55874">
    <property type="entry name" value="ATPase domain of HSP90 chaperone/DNA topoisomerase II/histidine kinase"/>
    <property type="match status" value="1"/>
</dbReference>
<dbReference type="InterPro" id="IPR015943">
    <property type="entry name" value="WD40/YVTN_repeat-like_dom_sf"/>
</dbReference>
<dbReference type="SMART" id="SM00342">
    <property type="entry name" value="HTH_ARAC"/>
    <property type="match status" value="1"/>
</dbReference>
<dbReference type="CDD" id="cd00082">
    <property type="entry name" value="HisKA"/>
    <property type="match status" value="1"/>
</dbReference>
<evidence type="ECO:0000259" key="10">
    <source>
        <dbReference type="PROSITE" id="PS50110"/>
    </source>
</evidence>
<evidence type="ECO:0000259" key="8">
    <source>
        <dbReference type="PROSITE" id="PS01124"/>
    </source>
</evidence>
<reference evidence="11 12" key="1">
    <citation type="submission" date="2019-02" db="EMBL/GenBank/DDBJ databases">
        <title>Isolation and identification of novel species under the genus Muribaculum.</title>
        <authorList>
            <person name="Miyake S."/>
            <person name="Ding Y."/>
            <person name="Low A."/>
            <person name="Soh M."/>
            <person name="Seedorf H."/>
        </authorList>
    </citation>
    <scope>NUCLEOTIDE SEQUENCE [LARGE SCALE GENOMIC DNA]</scope>
    <source>
        <strain evidence="11 12">TLL-A3</strain>
    </source>
</reference>
<feature type="domain" description="HTH araC/xylS-type" evidence="8">
    <location>
        <begin position="823"/>
        <end position="922"/>
    </location>
</feature>
<evidence type="ECO:0000256" key="4">
    <source>
        <dbReference type="ARBA" id="ARBA00023015"/>
    </source>
</evidence>
<dbReference type="InterPro" id="IPR003594">
    <property type="entry name" value="HATPase_dom"/>
</dbReference>
<dbReference type="InterPro" id="IPR009057">
    <property type="entry name" value="Homeodomain-like_sf"/>
</dbReference>
<evidence type="ECO:0000256" key="1">
    <source>
        <dbReference type="ARBA" id="ARBA00000085"/>
    </source>
</evidence>
<dbReference type="AlphaFoldDB" id="A0A4Z0V433"/>
<evidence type="ECO:0000313" key="12">
    <source>
        <dbReference type="Proteomes" id="UP000297635"/>
    </source>
</evidence>
<dbReference type="Gene3D" id="2.60.40.10">
    <property type="entry name" value="Immunoglobulins"/>
    <property type="match status" value="1"/>
</dbReference>
<dbReference type="InterPro" id="IPR036890">
    <property type="entry name" value="HATPase_C_sf"/>
</dbReference>
<dbReference type="EMBL" id="SJSA01000001">
    <property type="protein sequence ID" value="TGG39501.1"/>
    <property type="molecule type" value="Genomic_DNA"/>
</dbReference>
<dbReference type="Pfam" id="PF00512">
    <property type="entry name" value="HisKA"/>
    <property type="match status" value="1"/>
</dbReference>